<dbReference type="eggNOG" id="COG1484">
    <property type="taxonomic scope" value="Bacteria"/>
</dbReference>
<dbReference type="GO" id="GO:0005524">
    <property type="term" value="F:ATP binding"/>
    <property type="evidence" value="ECO:0007669"/>
    <property type="project" value="InterPro"/>
</dbReference>
<gene>
    <name evidence="2" type="ORF">CAAU_0116</name>
</gene>
<reference evidence="2 3" key="1">
    <citation type="journal article" date="2011" name="J. Bacteriol.">
        <title>Draft genome sequence of Caloramator australicus strain RC3T, a thermoanaerobe from the Great Artesian Basin of Australia.</title>
        <authorList>
            <person name="Ogg C.D."/>
            <person name="Patel B.K.C."/>
        </authorList>
    </citation>
    <scope>NUCLEOTIDE SEQUENCE [LARGE SCALE GENOMIC DNA]</scope>
    <source>
        <strain evidence="2 3">RC3</strain>
    </source>
</reference>
<dbReference type="Gene3D" id="3.40.50.300">
    <property type="entry name" value="P-loop containing nucleotide triphosphate hydrolases"/>
    <property type="match status" value="1"/>
</dbReference>
<evidence type="ECO:0000259" key="1">
    <source>
        <dbReference type="SMART" id="SM00382"/>
    </source>
</evidence>
<dbReference type="EMBL" id="CAKP01000002">
    <property type="protein sequence ID" value="CCC57766.1"/>
    <property type="molecule type" value="Genomic_DNA"/>
</dbReference>
<evidence type="ECO:0000313" key="3">
    <source>
        <dbReference type="Proteomes" id="UP000007652"/>
    </source>
</evidence>
<accession>G0V3S6</accession>
<proteinExistence type="predicted"/>
<dbReference type="Proteomes" id="UP000007652">
    <property type="component" value="Unassembled WGS sequence"/>
</dbReference>
<dbReference type="InterPro" id="IPR003593">
    <property type="entry name" value="AAA+_ATPase"/>
</dbReference>
<dbReference type="GO" id="GO:0006260">
    <property type="term" value="P:DNA replication"/>
    <property type="evidence" value="ECO:0007669"/>
    <property type="project" value="TreeGrafter"/>
</dbReference>
<keyword evidence="3" id="KW-1185">Reference proteome</keyword>
<dbReference type="CDD" id="cd00009">
    <property type="entry name" value="AAA"/>
    <property type="match status" value="1"/>
</dbReference>
<dbReference type="SUPFAM" id="SSF52540">
    <property type="entry name" value="P-loop containing nucleoside triphosphate hydrolases"/>
    <property type="match status" value="1"/>
</dbReference>
<dbReference type="NCBIfam" id="NF005304">
    <property type="entry name" value="PRK06835.1"/>
    <property type="match status" value="1"/>
</dbReference>
<name>G0V3S6_9CLOT</name>
<dbReference type="Pfam" id="PF01695">
    <property type="entry name" value="IstB_IS21"/>
    <property type="match status" value="1"/>
</dbReference>
<dbReference type="SMART" id="SM00382">
    <property type="entry name" value="AAA"/>
    <property type="match status" value="1"/>
</dbReference>
<protein>
    <submittedName>
        <fullName evidence="2">DNA replication protein DnaC</fullName>
    </submittedName>
</protein>
<comment type="caution">
    <text evidence="2">The sequence shown here is derived from an EMBL/GenBank/DDBJ whole genome shotgun (WGS) entry which is preliminary data.</text>
</comment>
<dbReference type="InterPro" id="IPR002611">
    <property type="entry name" value="IstB_ATP-bd"/>
</dbReference>
<dbReference type="PANTHER" id="PTHR30050">
    <property type="entry name" value="CHROMOSOMAL REPLICATION INITIATOR PROTEIN DNAA"/>
    <property type="match status" value="1"/>
</dbReference>
<dbReference type="OrthoDB" id="9776217at2"/>
<organism evidence="2 3">
    <name type="scientific">Caloramator australicus RC3</name>
    <dbReference type="NCBI Taxonomy" id="857293"/>
    <lineage>
        <taxon>Bacteria</taxon>
        <taxon>Bacillati</taxon>
        <taxon>Bacillota</taxon>
        <taxon>Clostridia</taxon>
        <taxon>Eubacteriales</taxon>
        <taxon>Clostridiaceae</taxon>
        <taxon>Caloramator</taxon>
    </lineage>
</organism>
<dbReference type="PANTHER" id="PTHR30050:SF4">
    <property type="entry name" value="ATP-BINDING PROTEIN RV3427C IN INSERTION SEQUENCE-RELATED"/>
    <property type="match status" value="1"/>
</dbReference>
<feature type="domain" description="AAA+ ATPase" evidence="1">
    <location>
        <begin position="181"/>
        <end position="314"/>
    </location>
</feature>
<sequence>MRSRIIAEIMEEYEKLQNEAKAKQKERIEKVYSKIPRIKEIDDEIKKLGISMAMAVVSGEQAEKIIQETKEKITNLKIEKGELLSFYKISLDYMEIKYKCEKCKDTGFIGSEKCSCFKQKLIDKLYQQSNLKEILKRENFDTFDISLYSTEIYPGEATSPRKNMERIFTDCLNFVQNFDNIDRSLFFYGGSGLGKTFLSHCIAKDLLDMGKVVIYQTAPDLINIIKNSRYDDNSQREVIEDILDCDLLIIDDLGTEPNSTGLSQLELFNILNARLLKNKKMIISTNLPLEDFDSIYAERIKSRIFGSFDVYKFFGDDIRIKKWITKSSVS</sequence>
<dbReference type="InterPro" id="IPR027417">
    <property type="entry name" value="P-loop_NTPase"/>
</dbReference>
<dbReference type="STRING" id="857293.CAAU_0116"/>
<dbReference type="AlphaFoldDB" id="G0V3S6"/>
<dbReference type="RefSeq" id="WP_008907489.1">
    <property type="nucleotide sequence ID" value="NZ_CAKP01000002.1"/>
</dbReference>
<evidence type="ECO:0000313" key="2">
    <source>
        <dbReference type="EMBL" id="CCC57766.1"/>
    </source>
</evidence>